<dbReference type="InterPro" id="IPR001387">
    <property type="entry name" value="Cro/C1-type_HTH"/>
</dbReference>
<dbReference type="GO" id="GO:0005829">
    <property type="term" value="C:cytosol"/>
    <property type="evidence" value="ECO:0007669"/>
    <property type="project" value="TreeGrafter"/>
</dbReference>
<proteinExistence type="predicted"/>
<dbReference type="Proteomes" id="UP001329915">
    <property type="component" value="Chromosome"/>
</dbReference>
<sequence length="128" mass="14840">MEIGKRIKSLRKEKKLSLKQLSERTGISISFLSDIENERSTPSLERTKDIAQALNTTVSYLLGEGRGPENSSKLPEQTAGEEIRYLLGKPELKLVLEELKHFEDWDETDRAELFYYLKAKRLIRTKKK</sequence>
<organism evidence="3 4">
    <name type="scientific">Metallumcola ferriviriculae</name>
    <dbReference type="NCBI Taxonomy" id="3039180"/>
    <lineage>
        <taxon>Bacteria</taxon>
        <taxon>Bacillati</taxon>
        <taxon>Bacillota</taxon>
        <taxon>Clostridia</taxon>
        <taxon>Neomoorellales</taxon>
        <taxon>Desulfitibacteraceae</taxon>
        <taxon>Metallumcola</taxon>
    </lineage>
</organism>
<dbReference type="KEGG" id="dbc:MFMK1_002630"/>
<accession>A0AAU0URF2</accession>
<dbReference type="SUPFAM" id="SSF47413">
    <property type="entry name" value="lambda repressor-like DNA-binding domains"/>
    <property type="match status" value="1"/>
</dbReference>
<keyword evidence="4" id="KW-1185">Reference proteome</keyword>
<dbReference type="PANTHER" id="PTHR46797">
    <property type="entry name" value="HTH-TYPE TRANSCRIPTIONAL REGULATOR"/>
    <property type="match status" value="1"/>
</dbReference>
<evidence type="ECO:0000259" key="2">
    <source>
        <dbReference type="PROSITE" id="PS50943"/>
    </source>
</evidence>
<dbReference type="AlphaFoldDB" id="A0AAU0URF2"/>
<dbReference type="Pfam" id="PF12844">
    <property type="entry name" value="HTH_19"/>
    <property type="match status" value="1"/>
</dbReference>
<dbReference type="GO" id="GO:0003700">
    <property type="term" value="F:DNA-binding transcription factor activity"/>
    <property type="evidence" value="ECO:0007669"/>
    <property type="project" value="TreeGrafter"/>
</dbReference>
<feature type="domain" description="HTH cro/C1-type" evidence="2">
    <location>
        <begin position="7"/>
        <end position="61"/>
    </location>
</feature>
<dbReference type="PROSITE" id="PS50943">
    <property type="entry name" value="HTH_CROC1"/>
    <property type="match status" value="1"/>
</dbReference>
<dbReference type="PANTHER" id="PTHR46797:SF1">
    <property type="entry name" value="METHYLPHOSPHONATE SYNTHASE"/>
    <property type="match status" value="1"/>
</dbReference>
<dbReference type="SMART" id="SM00530">
    <property type="entry name" value="HTH_XRE"/>
    <property type="match status" value="1"/>
</dbReference>
<dbReference type="EMBL" id="CP121694">
    <property type="protein sequence ID" value="WRO22790.1"/>
    <property type="molecule type" value="Genomic_DNA"/>
</dbReference>
<dbReference type="InterPro" id="IPR050807">
    <property type="entry name" value="TransReg_Diox_bact_type"/>
</dbReference>
<dbReference type="CDD" id="cd00093">
    <property type="entry name" value="HTH_XRE"/>
    <property type="match status" value="1"/>
</dbReference>
<dbReference type="GO" id="GO:0003677">
    <property type="term" value="F:DNA binding"/>
    <property type="evidence" value="ECO:0007669"/>
    <property type="project" value="UniProtKB-KW"/>
</dbReference>
<name>A0AAU0URF2_9FIRM</name>
<dbReference type="InterPro" id="IPR010982">
    <property type="entry name" value="Lambda_DNA-bd_dom_sf"/>
</dbReference>
<dbReference type="RefSeq" id="WP_366922187.1">
    <property type="nucleotide sequence ID" value="NZ_CP121694.1"/>
</dbReference>
<evidence type="ECO:0000313" key="3">
    <source>
        <dbReference type="EMBL" id="WRO22790.1"/>
    </source>
</evidence>
<keyword evidence="1" id="KW-0238">DNA-binding</keyword>
<evidence type="ECO:0000313" key="4">
    <source>
        <dbReference type="Proteomes" id="UP001329915"/>
    </source>
</evidence>
<protein>
    <submittedName>
        <fullName evidence="3">Helix-turn-helix transcriptional regulator</fullName>
    </submittedName>
</protein>
<gene>
    <name evidence="3" type="ORF">MFMK1_002630</name>
</gene>
<reference evidence="3 4" key="1">
    <citation type="submission" date="2023-04" db="EMBL/GenBank/DDBJ databases">
        <authorList>
            <person name="Hsu D."/>
        </authorList>
    </citation>
    <scope>NUCLEOTIDE SEQUENCE [LARGE SCALE GENOMIC DNA]</scope>
    <source>
        <strain evidence="3 4">MK1</strain>
    </source>
</reference>
<dbReference type="Gene3D" id="1.10.260.40">
    <property type="entry name" value="lambda repressor-like DNA-binding domains"/>
    <property type="match status" value="1"/>
</dbReference>
<evidence type="ECO:0000256" key="1">
    <source>
        <dbReference type="ARBA" id="ARBA00023125"/>
    </source>
</evidence>